<sequence length="241" mass="26726">MKLAGIDLAWHGEKNPSAIAIGTLHGTHLTLDELEPVVYGMSAVLDIINIQQELNGIAIDAPLIIENQTGQRDCEKSLSRDYGSRKASCHTSNKSLYPDSLSVNLSSNLKSQGFEHLSTNRWQIECYPHPAIIECFDLPERLAYKKGKVADKKTGQVNLANLLLKLETSNVLTLQLPEQIKVLFSESYINTLKGSALKSNEDALDAIFCLYIAGLYQLRASSITYGDTDRGYIWVPRVKCI</sequence>
<dbReference type="PIRSF" id="PIRSF018008">
    <property type="entry name" value="UCP018008"/>
    <property type="match status" value="1"/>
</dbReference>
<evidence type="ECO:0000313" key="1">
    <source>
        <dbReference type="EMBL" id="ANO32792.1"/>
    </source>
</evidence>
<dbReference type="Proteomes" id="UP000092018">
    <property type="component" value="Chromosome 1"/>
</dbReference>
<gene>
    <name evidence="1" type="ORF">A6E01_06090</name>
</gene>
<accession>A0AAN0XUP2</accession>
<reference evidence="1 2" key="1">
    <citation type="submission" date="2016-06" db="EMBL/GenBank/DDBJ databases">
        <title>Adaptive Radiation by Waves of Gene Transfer Leads to Fine-Scale Resource Partitioning in Marine Microbes.</title>
        <authorList>
            <person name="Hehemann J.-H."/>
            <person name="Arevalo P."/>
            <person name="Datta M.S."/>
            <person name="Yu X."/>
            <person name="Corzett C."/>
            <person name="Henschel A."/>
            <person name="Preheim S.P."/>
            <person name="Timberlake S."/>
            <person name="Alm E.J."/>
            <person name="Polz M.F."/>
        </authorList>
    </citation>
    <scope>NUCLEOTIDE SEQUENCE [LARGE SCALE GENOMIC DNA]</scope>
    <source>
        <strain evidence="1 2">FF50</strain>
    </source>
</reference>
<evidence type="ECO:0000313" key="2">
    <source>
        <dbReference type="Proteomes" id="UP000092018"/>
    </source>
</evidence>
<evidence type="ECO:0008006" key="3">
    <source>
        <dbReference type="Google" id="ProtNLM"/>
    </source>
</evidence>
<protein>
    <recommendedName>
        <fullName evidence="3">DUF429 domain-containing protein</fullName>
    </recommendedName>
</protein>
<dbReference type="AlphaFoldDB" id="A0AAN0XUP2"/>
<dbReference type="InterPro" id="IPR008306">
    <property type="entry name" value="UCP018008"/>
</dbReference>
<dbReference type="EMBL" id="CP016177">
    <property type="protein sequence ID" value="ANO32792.1"/>
    <property type="molecule type" value="Genomic_DNA"/>
</dbReference>
<dbReference type="KEGG" id="vbr:A6E01_06090"/>
<dbReference type="InterPro" id="IPR007362">
    <property type="entry name" value="DUF429"/>
</dbReference>
<dbReference type="Pfam" id="PF04250">
    <property type="entry name" value="DUF429"/>
    <property type="match status" value="1"/>
</dbReference>
<name>A0AAN0XUP2_9VIBR</name>
<dbReference type="RefSeq" id="WP_065209811.1">
    <property type="nucleotide sequence ID" value="NZ_CP016177.1"/>
</dbReference>
<organism evidence="1 2">
    <name type="scientific">Vibrio breoganii</name>
    <dbReference type="NCBI Taxonomy" id="553239"/>
    <lineage>
        <taxon>Bacteria</taxon>
        <taxon>Pseudomonadati</taxon>
        <taxon>Pseudomonadota</taxon>
        <taxon>Gammaproteobacteria</taxon>
        <taxon>Vibrionales</taxon>
        <taxon>Vibrionaceae</taxon>
        <taxon>Vibrio</taxon>
    </lineage>
</organism>
<proteinExistence type="predicted"/>